<dbReference type="Pfam" id="PF18884">
    <property type="entry name" value="TSP3_bac"/>
    <property type="match status" value="11"/>
</dbReference>
<feature type="compositionally biased region" description="Acidic residues" evidence="5">
    <location>
        <begin position="765"/>
        <end position="786"/>
    </location>
</feature>
<feature type="region of interest" description="Disordered" evidence="5">
    <location>
        <begin position="1"/>
        <end position="102"/>
    </location>
</feature>
<feature type="compositionally biased region" description="Acidic residues" evidence="5">
    <location>
        <begin position="659"/>
        <end position="680"/>
    </location>
</feature>
<dbReference type="PANTHER" id="PTHR37467:SF1">
    <property type="entry name" value="EXPORTED CALCIUM-BINDING GLYCOPROTEIN"/>
    <property type="match status" value="1"/>
</dbReference>
<dbReference type="PANTHER" id="PTHR37467">
    <property type="entry name" value="EXPORTED CALCIUM-BINDING GLYCOPROTEIN-RELATED"/>
    <property type="match status" value="1"/>
</dbReference>
<keyword evidence="2" id="KW-0964">Secreted</keyword>
<feature type="compositionally biased region" description="Basic and acidic residues" evidence="5">
    <location>
        <begin position="70"/>
        <end position="102"/>
    </location>
</feature>
<dbReference type="InterPro" id="IPR018247">
    <property type="entry name" value="EF_Hand_1_Ca_BS"/>
</dbReference>
<evidence type="ECO:0000256" key="4">
    <source>
        <dbReference type="ARBA" id="ARBA00022837"/>
    </source>
</evidence>
<dbReference type="SUPFAM" id="SSF103647">
    <property type="entry name" value="TSP type-3 repeat"/>
    <property type="match status" value="4"/>
</dbReference>
<comment type="caution">
    <text evidence="6">The sequence shown here is derived from an EMBL/GenBank/DDBJ whole genome shotgun (WGS) entry which is preliminary data.</text>
</comment>
<feature type="region of interest" description="Disordered" evidence="5">
    <location>
        <begin position="711"/>
        <end position="794"/>
    </location>
</feature>
<proteinExistence type="predicted"/>
<dbReference type="InterPro" id="IPR028974">
    <property type="entry name" value="TSP_type-3_rpt"/>
</dbReference>
<feature type="compositionally biased region" description="Low complexity" evidence="5">
    <location>
        <begin position="475"/>
        <end position="493"/>
    </location>
</feature>
<organism evidence="6 7">
    <name type="scientific">Microbulbifer aestuariivivens</name>
    <dbReference type="NCBI Taxonomy" id="1908308"/>
    <lineage>
        <taxon>Bacteria</taxon>
        <taxon>Pseudomonadati</taxon>
        <taxon>Pseudomonadota</taxon>
        <taxon>Gammaproteobacteria</taxon>
        <taxon>Cellvibrionales</taxon>
        <taxon>Microbulbiferaceae</taxon>
        <taxon>Microbulbifer</taxon>
    </lineage>
</organism>
<dbReference type="PROSITE" id="PS00018">
    <property type="entry name" value="EF_HAND_1"/>
    <property type="match status" value="2"/>
</dbReference>
<dbReference type="Proteomes" id="UP001408594">
    <property type="component" value="Unassembled WGS sequence"/>
</dbReference>
<sequence>MVDTDGDGVIDGADIAPLDSRYRFDEDGDGMPDGYEAAHGFRDYEPADAYGDDDGDELTNLEEYQLGTDPRNRDSDHDGEWDAFDRYPLDARYTRDDDRDTMPREWEERFGLSDQYHGDASEDLDGDGLLNWQEFAAGTRPDSFDSDRDSVPDGEDLWPLDPTRAHDSDEDGLPDAWEESHALSPYFPAGINDDSDGDGLSDLEEFAAGTRPDFIDTDGDGVVDGVDAFPADPRYSDDVDGDGLPTAFEQAHPGCLSDYDPADGGSDCDGDRRSNLDEFTAGTAIDNVDSDGDGRDDRLDVAPLNPSYQFDTDGDGLPNAYELAHGFDPYNLRDASDLYAGDDDQLTPLQEYQLGTDPRNADTDGDFYFDGDDRFPLDSRYQRDSDRDSMPDAYEAFYGLSGSWAGDGAEDPDHDGVSNRYEYAAGTNPLVDEFGDRDEDGMPDWWELQYGLDEFNNDAAADADGDELQNLAEFTLGTDPTNPDTDGDTLPDGFEQLLGSDPLIDDGSQYGDADGDGLENGQEYVLQTDPLNPDTDGDSVMDGADVFPLDPAESQDTDQDGLGDMADTDDDNDGMPDVWESQHGLDRLSAADATLDLDGDALSNLEEFQVGTDPANKDTDGDALADGVEHAGQTNPLNPDTDGDGVMDGADVFPLDSTESQDTDQDGLGDMADTDDDNDGMPDVWESQYGLDPISATDATLDLDGDALSNLEEFQVGTDPANKDTDGDALADGVEHAGQTNPLNPDTDGDGVVDGADAFPLDSAESQDSDQDGLGDMADTDDDNDGMPDVWESQYGLDPISATDATLDLDGDALSNLEEFQVGTDPANKDTDGDALVDGVEHAGQTNPLNPDTDGDGVVDGADAFPLDSAESQDSDQDGLGDMADTDDDNDGMPDVWESQYGLDRLSAADATLDLDGDALSNLEEFVAGTDPSDHSDPGNPFLHAEMLPSVSSTAWLTVTLPRTYVDPVVVTTPQYPANSVPVVVRLKNVVGNQFDIRLQRADGLSGPVSLPVHFVVVEAGVYNVADHGILMEAGHFNSTVTDRKGSWSGESFTPQNTYGSPVVLGQVTTYNDSRWSVFWNRGTKRTNPATTDSIYLGKHVGEDPDTARAAETLGYIVLQAGSASVNDHQLVAGLGADTVGGPFNTPVTYAYSGPAAPQATLLSQSGMDGGDGSWAVLRDATTSTSIAPMVDEDQLSNQERWHTTEQLGYLVIQ</sequence>
<protein>
    <recommendedName>
        <fullName evidence="8">EF-hand domain-containing protein</fullName>
    </recommendedName>
</protein>
<feature type="region of interest" description="Disordered" evidence="5">
    <location>
        <begin position="211"/>
        <end position="318"/>
    </location>
</feature>
<keyword evidence="3" id="KW-0732">Signal</keyword>
<evidence type="ECO:0008006" key="8">
    <source>
        <dbReference type="Google" id="ProtNLM"/>
    </source>
</evidence>
<feature type="region of interest" description="Disordered" evidence="5">
    <location>
        <begin position="475"/>
        <end position="585"/>
    </location>
</feature>
<reference evidence="6 7" key="1">
    <citation type="submission" date="2024-02" db="EMBL/GenBank/DDBJ databases">
        <title>Microbulbifer aestuariivivens NBRC 112533.</title>
        <authorList>
            <person name="Ichikawa N."/>
            <person name="Katano-Makiyama Y."/>
            <person name="Hidaka K."/>
        </authorList>
    </citation>
    <scope>NUCLEOTIDE SEQUENCE [LARGE SCALE GENOMIC DNA]</scope>
    <source>
        <strain evidence="6 7">NBRC 112533</strain>
    </source>
</reference>
<feature type="region of interest" description="Disordered" evidence="5">
    <location>
        <begin position="135"/>
        <end position="176"/>
    </location>
</feature>
<dbReference type="InterPro" id="IPR053180">
    <property type="entry name" value="Ca-binding_acidic-repeat"/>
</dbReference>
<evidence type="ECO:0000256" key="3">
    <source>
        <dbReference type="ARBA" id="ARBA00022729"/>
    </source>
</evidence>
<feature type="region of interest" description="Disordered" evidence="5">
    <location>
        <begin position="820"/>
        <end position="892"/>
    </location>
</feature>
<evidence type="ECO:0000256" key="2">
    <source>
        <dbReference type="ARBA" id="ARBA00022525"/>
    </source>
</evidence>
<evidence type="ECO:0000313" key="6">
    <source>
        <dbReference type="EMBL" id="GAA5525482.1"/>
    </source>
</evidence>
<feature type="region of interest" description="Disordered" evidence="5">
    <location>
        <begin position="605"/>
        <end position="698"/>
    </location>
</feature>
<keyword evidence="7" id="KW-1185">Reference proteome</keyword>
<name>A0ABP9WQJ5_9GAMM</name>
<feature type="compositionally biased region" description="Acidic residues" evidence="5">
    <location>
        <begin position="50"/>
        <end position="60"/>
    </location>
</feature>
<accession>A0ABP9WQJ5</accession>
<feature type="compositionally biased region" description="Basic and acidic residues" evidence="5">
    <location>
        <begin position="142"/>
        <end position="151"/>
    </location>
</feature>
<feature type="compositionally biased region" description="Acidic residues" evidence="5">
    <location>
        <begin position="871"/>
        <end position="892"/>
    </location>
</feature>
<dbReference type="InterPro" id="IPR059100">
    <property type="entry name" value="TSP3_bac"/>
</dbReference>
<evidence type="ECO:0000256" key="1">
    <source>
        <dbReference type="ARBA" id="ARBA00004613"/>
    </source>
</evidence>
<gene>
    <name evidence="6" type="ORF">Maes01_02052</name>
</gene>
<evidence type="ECO:0000256" key="5">
    <source>
        <dbReference type="SAM" id="MobiDB-lite"/>
    </source>
</evidence>
<evidence type="ECO:0000313" key="7">
    <source>
        <dbReference type="Proteomes" id="UP001408594"/>
    </source>
</evidence>
<dbReference type="Gene3D" id="4.10.1080.10">
    <property type="entry name" value="TSP type-3 repeat"/>
    <property type="match status" value="4"/>
</dbReference>
<comment type="subcellular location">
    <subcellularLocation>
        <location evidence="1">Secreted</location>
    </subcellularLocation>
</comment>
<dbReference type="EMBL" id="BAABRT010000016">
    <property type="protein sequence ID" value="GAA5525482.1"/>
    <property type="molecule type" value="Genomic_DNA"/>
</dbReference>
<keyword evidence="4" id="KW-0106">Calcium</keyword>
<feature type="compositionally biased region" description="Acidic residues" evidence="5">
    <location>
        <begin position="553"/>
        <end position="574"/>
    </location>
</feature>